<dbReference type="EMBL" id="LJIX01000006">
    <property type="protein sequence ID" value="KQL21832.1"/>
    <property type="molecule type" value="Genomic_DNA"/>
</dbReference>
<dbReference type="PATRIC" id="fig|1637975.4.peg.1165"/>
<organism evidence="2 3">
    <name type="scientific">Cytobacillus solani</name>
    <dbReference type="NCBI Taxonomy" id="1637975"/>
    <lineage>
        <taxon>Bacteria</taxon>
        <taxon>Bacillati</taxon>
        <taxon>Bacillota</taxon>
        <taxon>Bacilli</taxon>
        <taxon>Bacillales</taxon>
        <taxon>Bacillaceae</taxon>
        <taxon>Cytobacillus</taxon>
    </lineage>
</organism>
<sequence>MLKILRFVFTVITFLIASYGLFTEDFTFGSFMIFFLALTMLVMGLEEFKKGHKGMGCLLIAVFLFSFFVSIKGFLLS</sequence>
<dbReference type="Proteomes" id="UP000050996">
    <property type="component" value="Unassembled WGS sequence"/>
</dbReference>
<feature type="transmembrane region" description="Helical" evidence="1">
    <location>
        <begin position="5"/>
        <end position="22"/>
    </location>
</feature>
<evidence type="ECO:0000313" key="3">
    <source>
        <dbReference type="Proteomes" id="UP000050996"/>
    </source>
</evidence>
<comment type="caution">
    <text evidence="2">The sequence shown here is derived from an EMBL/GenBank/DDBJ whole genome shotgun (WGS) entry which is preliminary data.</text>
</comment>
<dbReference type="InterPro" id="IPR025018">
    <property type="entry name" value="DUF3953"/>
</dbReference>
<feature type="transmembrane region" description="Helical" evidence="1">
    <location>
        <begin position="57"/>
        <end position="76"/>
    </location>
</feature>
<protein>
    <recommendedName>
        <fullName evidence="4">DUF3953 domain-containing protein</fullName>
    </recommendedName>
</protein>
<feature type="transmembrane region" description="Helical" evidence="1">
    <location>
        <begin position="28"/>
        <end position="45"/>
    </location>
</feature>
<accession>A0A0Q3QW16</accession>
<evidence type="ECO:0008006" key="4">
    <source>
        <dbReference type="Google" id="ProtNLM"/>
    </source>
</evidence>
<reference evidence="2 3" key="1">
    <citation type="submission" date="2015-09" db="EMBL/GenBank/DDBJ databases">
        <title>Genome sequencing project for genomic taxonomy and phylogenomics of Bacillus-like bacteria.</title>
        <authorList>
            <person name="Liu B."/>
            <person name="Wang J."/>
            <person name="Zhu Y."/>
            <person name="Liu G."/>
            <person name="Chen Q."/>
            <person name="Chen Z."/>
            <person name="Lan J."/>
            <person name="Che J."/>
            <person name="Ge C."/>
            <person name="Shi H."/>
            <person name="Pan Z."/>
            <person name="Liu X."/>
        </authorList>
    </citation>
    <scope>NUCLEOTIDE SEQUENCE [LARGE SCALE GENOMIC DNA]</scope>
    <source>
        <strain evidence="2 3">FJAT-18043</strain>
    </source>
</reference>
<dbReference type="AlphaFoldDB" id="A0A0Q3QW16"/>
<evidence type="ECO:0000256" key="1">
    <source>
        <dbReference type="SAM" id="Phobius"/>
    </source>
</evidence>
<keyword evidence="1" id="KW-0472">Membrane</keyword>
<dbReference type="STRING" id="1637975.AN957_07225"/>
<proteinExistence type="predicted"/>
<gene>
    <name evidence="2" type="ORF">AN957_07225</name>
</gene>
<evidence type="ECO:0000313" key="2">
    <source>
        <dbReference type="EMBL" id="KQL21832.1"/>
    </source>
</evidence>
<name>A0A0Q3QW16_9BACI</name>
<keyword evidence="1" id="KW-0812">Transmembrane</keyword>
<dbReference type="Pfam" id="PF13129">
    <property type="entry name" value="DUF3953"/>
    <property type="match status" value="1"/>
</dbReference>
<keyword evidence="1" id="KW-1133">Transmembrane helix</keyword>
<dbReference type="RefSeq" id="WP_056687098.1">
    <property type="nucleotide sequence ID" value="NZ_LJIX01000006.1"/>
</dbReference>
<keyword evidence="3" id="KW-1185">Reference proteome</keyword>